<evidence type="ECO:0000256" key="3">
    <source>
        <dbReference type="HAMAP-Rule" id="MF_00272"/>
    </source>
</evidence>
<gene>
    <name evidence="3 5" type="primary">gcvH</name>
    <name evidence="5" type="ORF">HGT73_10810</name>
</gene>
<comment type="function">
    <text evidence="3">The glycine cleavage system catalyzes the degradation of glycine. The H protein shuttles the methylamine group of glycine from the P protein to the T protein.</text>
</comment>
<dbReference type="InterPro" id="IPR003016">
    <property type="entry name" value="2-oxoA_DH_lipoyl-BS"/>
</dbReference>
<sequence>MSNVPQQLKYRDSHEWVRQEGDGTVTVGITEHAQSLLGDMVFIDLPALGRQVTAGDDCAVAESVKAASDIYAPVSGEIIAINEALNDSPEQVNSSPYDDGWLFKIKLSHDDELGQLLDANAYQSLINE</sequence>
<dbReference type="PANTHER" id="PTHR11715:SF3">
    <property type="entry name" value="GLYCINE CLEAVAGE SYSTEM H PROTEIN-RELATED"/>
    <property type="match status" value="1"/>
</dbReference>
<evidence type="ECO:0000259" key="4">
    <source>
        <dbReference type="PROSITE" id="PS50968"/>
    </source>
</evidence>
<dbReference type="InterPro" id="IPR017453">
    <property type="entry name" value="GCV_H_sub"/>
</dbReference>
<name>A0ABS5T681_9GAMM</name>
<dbReference type="NCBIfam" id="TIGR00527">
    <property type="entry name" value="gcvH"/>
    <property type="match status" value="1"/>
</dbReference>
<dbReference type="InterPro" id="IPR033753">
    <property type="entry name" value="GCV_H/Fam206"/>
</dbReference>
<evidence type="ECO:0000256" key="2">
    <source>
        <dbReference type="ARBA" id="ARBA00022823"/>
    </source>
</evidence>
<comment type="caution">
    <text evidence="5">The sequence shown here is derived from an EMBL/GenBank/DDBJ whole genome shotgun (WGS) entry which is preliminary data.</text>
</comment>
<reference evidence="5 6" key="1">
    <citation type="submission" date="2020-04" db="EMBL/GenBank/DDBJ databases">
        <title>Genome sequencing of Rosenbergiella species.</title>
        <authorList>
            <person name="Alvarez-Perez S."/>
            <person name="Lievens B."/>
        </authorList>
    </citation>
    <scope>NUCLEOTIDE SEQUENCE [LARGE SCALE GENOMIC DNA]</scope>
    <source>
        <strain evidence="5 6">CdVSA20.1</strain>
    </source>
</reference>
<dbReference type="NCBIfam" id="NF002270">
    <property type="entry name" value="PRK01202.1"/>
    <property type="match status" value="1"/>
</dbReference>
<keyword evidence="2 3" id="KW-0450">Lipoyl</keyword>
<comment type="subunit">
    <text evidence="3">The glycine cleavage system is composed of four proteins: P, T, L and H.</text>
</comment>
<organism evidence="5 6">
    <name type="scientific">Rosenbergiella australiborealis</name>
    <dbReference type="NCBI Taxonomy" id="1544696"/>
    <lineage>
        <taxon>Bacteria</taxon>
        <taxon>Pseudomonadati</taxon>
        <taxon>Pseudomonadota</taxon>
        <taxon>Gammaproteobacteria</taxon>
        <taxon>Enterobacterales</taxon>
        <taxon>Erwiniaceae</taxon>
        <taxon>Rosenbergiella</taxon>
    </lineage>
</organism>
<dbReference type="RefSeq" id="WP_214214736.1">
    <property type="nucleotide sequence ID" value="NZ_JABBFO010000010.1"/>
</dbReference>
<dbReference type="Gene3D" id="2.40.50.100">
    <property type="match status" value="1"/>
</dbReference>
<dbReference type="InterPro" id="IPR011053">
    <property type="entry name" value="Single_hybrid_motif"/>
</dbReference>
<comment type="cofactor">
    <cofactor evidence="3">
        <name>(R)-lipoate</name>
        <dbReference type="ChEBI" id="CHEBI:83088"/>
    </cofactor>
    <text evidence="3">Binds 1 lipoyl cofactor covalently.</text>
</comment>
<dbReference type="SUPFAM" id="SSF51230">
    <property type="entry name" value="Single hybrid motif"/>
    <property type="match status" value="1"/>
</dbReference>
<comment type="similarity">
    <text evidence="1 3">Belongs to the GcvH family.</text>
</comment>
<dbReference type="PROSITE" id="PS50968">
    <property type="entry name" value="BIOTINYL_LIPOYL"/>
    <property type="match status" value="1"/>
</dbReference>
<evidence type="ECO:0000313" key="6">
    <source>
        <dbReference type="Proteomes" id="UP000786875"/>
    </source>
</evidence>
<proteinExistence type="inferred from homology"/>
<dbReference type="Proteomes" id="UP000786875">
    <property type="component" value="Unassembled WGS sequence"/>
</dbReference>
<feature type="modified residue" description="N6-lipoyllysine" evidence="3">
    <location>
        <position position="65"/>
    </location>
</feature>
<dbReference type="PANTHER" id="PTHR11715">
    <property type="entry name" value="GLYCINE CLEAVAGE SYSTEM H PROTEIN"/>
    <property type="match status" value="1"/>
</dbReference>
<evidence type="ECO:0000313" key="5">
    <source>
        <dbReference type="EMBL" id="MBT0727855.1"/>
    </source>
</evidence>
<dbReference type="EMBL" id="JABBFO010000010">
    <property type="protein sequence ID" value="MBT0727855.1"/>
    <property type="molecule type" value="Genomic_DNA"/>
</dbReference>
<dbReference type="HAMAP" id="MF_00272">
    <property type="entry name" value="GcvH"/>
    <property type="match status" value="1"/>
</dbReference>
<dbReference type="InterPro" id="IPR000089">
    <property type="entry name" value="Biotin_lipoyl"/>
</dbReference>
<keyword evidence="6" id="KW-1185">Reference proteome</keyword>
<dbReference type="Pfam" id="PF01597">
    <property type="entry name" value="GCV_H"/>
    <property type="match status" value="1"/>
</dbReference>
<evidence type="ECO:0000256" key="1">
    <source>
        <dbReference type="ARBA" id="ARBA00009249"/>
    </source>
</evidence>
<protein>
    <recommendedName>
        <fullName evidence="3">Glycine cleavage system H protein</fullName>
    </recommendedName>
</protein>
<dbReference type="PROSITE" id="PS00189">
    <property type="entry name" value="LIPOYL"/>
    <property type="match status" value="1"/>
</dbReference>
<dbReference type="CDD" id="cd06848">
    <property type="entry name" value="GCS_H"/>
    <property type="match status" value="1"/>
</dbReference>
<feature type="domain" description="Lipoyl-binding" evidence="4">
    <location>
        <begin position="24"/>
        <end position="106"/>
    </location>
</feature>
<accession>A0ABS5T681</accession>
<dbReference type="InterPro" id="IPR002930">
    <property type="entry name" value="GCV_H"/>
</dbReference>